<dbReference type="Gene3D" id="1.10.260.40">
    <property type="entry name" value="lambda repressor-like DNA-binding domains"/>
    <property type="match status" value="1"/>
</dbReference>
<keyword evidence="3" id="KW-1185">Reference proteome</keyword>
<feature type="compositionally biased region" description="Pro residues" evidence="1">
    <location>
        <begin position="140"/>
        <end position="164"/>
    </location>
</feature>
<evidence type="ECO:0000256" key="1">
    <source>
        <dbReference type="SAM" id="MobiDB-lite"/>
    </source>
</evidence>
<evidence type="ECO:0000313" key="3">
    <source>
        <dbReference type="Proteomes" id="UP000198937"/>
    </source>
</evidence>
<feature type="compositionally biased region" description="Basic and acidic residues" evidence="1">
    <location>
        <begin position="515"/>
        <end position="528"/>
    </location>
</feature>
<dbReference type="RefSeq" id="WP_091441192.1">
    <property type="nucleotide sequence ID" value="NZ_BMMJ01000002.1"/>
</dbReference>
<organism evidence="2 3">
    <name type="scientific">Micromonospora yangpuensis</name>
    <dbReference type="NCBI Taxonomy" id="683228"/>
    <lineage>
        <taxon>Bacteria</taxon>
        <taxon>Bacillati</taxon>
        <taxon>Actinomycetota</taxon>
        <taxon>Actinomycetes</taxon>
        <taxon>Micromonosporales</taxon>
        <taxon>Micromonosporaceae</taxon>
        <taxon>Micromonospora</taxon>
    </lineage>
</organism>
<protein>
    <recommendedName>
        <fullName evidence="4">Helix-turn-helix domain-containing protein</fullName>
    </recommendedName>
</protein>
<evidence type="ECO:0008006" key="4">
    <source>
        <dbReference type="Google" id="ProtNLM"/>
    </source>
</evidence>
<accession>A0A1C6V116</accession>
<dbReference type="InterPro" id="IPR010982">
    <property type="entry name" value="Lambda_DNA-bd_dom_sf"/>
</dbReference>
<dbReference type="OrthoDB" id="3213425at2"/>
<dbReference type="GO" id="GO:0003677">
    <property type="term" value="F:DNA binding"/>
    <property type="evidence" value="ECO:0007669"/>
    <property type="project" value="InterPro"/>
</dbReference>
<feature type="compositionally biased region" description="Low complexity" evidence="1">
    <location>
        <begin position="121"/>
        <end position="139"/>
    </location>
</feature>
<feature type="region of interest" description="Disordered" evidence="1">
    <location>
        <begin position="121"/>
        <end position="164"/>
    </location>
</feature>
<dbReference type="SUPFAM" id="SSF47413">
    <property type="entry name" value="lambda repressor-like DNA-binding domains"/>
    <property type="match status" value="1"/>
</dbReference>
<reference evidence="2 3" key="1">
    <citation type="submission" date="2016-06" db="EMBL/GenBank/DDBJ databases">
        <authorList>
            <person name="Kjaerup R.B."/>
            <person name="Dalgaard T.S."/>
            <person name="Juul-Madsen H.R."/>
        </authorList>
    </citation>
    <scope>NUCLEOTIDE SEQUENCE [LARGE SCALE GENOMIC DNA]</scope>
    <source>
        <strain evidence="2 3">DSM 45577</strain>
    </source>
</reference>
<dbReference type="STRING" id="683228.GA0070617_4168"/>
<sequence>MPPPESSGPPLIGPLIAQLRLARRWSQPRLAAELCAVSDVPTLGRHEISRWERQLRVPGDFWLGWLAVVLAVPVALLVEAATRTRSLGTAPAVVGARSRSALLALAQRWLLDPGDPSFAAATGWLPPTGPPTGAGAAPPTGVPALPPAGAGQPPPTGVPALPPTGPVDRSAEVIRLAELRRLDDLSGGAELSGIGFSWLRRVARASSEATPVDRRRLLPVLAETAQLCGWLAADAGAPTDALEAYRFGLRAAGAAGDPALAGHLLGSASHLLASVGDPHGALVLARTGYAGCHTVASPRLRALLLHRIALAAALGGRHQPARCALAAAQRAADRVEEDREPPWLYWVDGPELAAMTGRALVVLRRPRRAVALLGVGQGSGRPRSGAVYGGWLARAHLQLGEVEQACAVADDALLDAVRAGSPRAVTQLTAVRRGLAPHRHRQPVRRHLALVAAAGPYLPRPVTGSRPDPTDRTAPPVGNGGADRPGTPARRGPGGRTGSSVRPVVGRPNGGRAARRTDGRAATHSETG</sequence>
<feature type="region of interest" description="Disordered" evidence="1">
    <location>
        <begin position="457"/>
        <end position="528"/>
    </location>
</feature>
<dbReference type="EMBL" id="FMIA01000002">
    <property type="protein sequence ID" value="SCL59680.1"/>
    <property type="molecule type" value="Genomic_DNA"/>
</dbReference>
<dbReference type="Proteomes" id="UP000198937">
    <property type="component" value="Unassembled WGS sequence"/>
</dbReference>
<name>A0A1C6V116_9ACTN</name>
<proteinExistence type="predicted"/>
<gene>
    <name evidence="2" type="ORF">GA0070617_4168</name>
</gene>
<evidence type="ECO:0000313" key="2">
    <source>
        <dbReference type="EMBL" id="SCL59680.1"/>
    </source>
</evidence>
<dbReference type="AlphaFoldDB" id="A0A1C6V116"/>